<keyword evidence="3" id="KW-1185">Reference proteome</keyword>
<feature type="compositionally biased region" description="Basic and acidic residues" evidence="1">
    <location>
        <begin position="359"/>
        <end position="371"/>
    </location>
</feature>
<name>A0A1A0HFX2_9ASCO</name>
<protein>
    <submittedName>
        <fullName evidence="2">Uncharacterized protein</fullName>
    </submittedName>
</protein>
<feature type="region of interest" description="Disordered" evidence="1">
    <location>
        <begin position="14"/>
        <end position="80"/>
    </location>
</feature>
<dbReference type="GeneID" id="30032317"/>
<feature type="region of interest" description="Disordered" evidence="1">
    <location>
        <begin position="355"/>
        <end position="376"/>
    </location>
</feature>
<dbReference type="Proteomes" id="UP000092555">
    <property type="component" value="Unassembled WGS sequence"/>
</dbReference>
<proteinExistence type="predicted"/>
<evidence type="ECO:0000313" key="2">
    <source>
        <dbReference type="EMBL" id="OBA22901.1"/>
    </source>
</evidence>
<dbReference type="EMBL" id="LXTC01000001">
    <property type="protein sequence ID" value="OBA22901.1"/>
    <property type="molecule type" value="Genomic_DNA"/>
</dbReference>
<dbReference type="RefSeq" id="XP_018713382.1">
    <property type="nucleotide sequence ID" value="XM_018859342.1"/>
</dbReference>
<evidence type="ECO:0000256" key="1">
    <source>
        <dbReference type="SAM" id="MobiDB-lite"/>
    </source>
</evidence>
<dbReference type="OrthoDB" id="4095763at2759"/>
<comment type="caution">
    <text evidence="2">The sequence shown here is derived from an EMBL/GenBank/DDBJ whole genome shotgun (WGS) entry which is preliminary data.</text>
</comment>
<dbReference type="AlphaFoldDB" id="A0A1A0HFX2"/>
<organism evidence="2 3">
    <name type="scientific">Metschnikowia bicuspidata var. bicuspidata NRRL YB-4993</name>
    <dbReference type="NCBI Taxonomy" id="869754"/>
    <lineage>
        <taxon>Eukaryota</taxon>
        <taxon>Fungi</taxon>
        <taxon>Dikarya</taxon>
        <taxon>Ascomycota</taxon>
        <taxon>Saccharomycotina</taxon>
        <taxon>Pichiomycetes</taxon>
        <taxon>Metschnikowiaceae</taxon>
        <taxon>Metschnikowia</taxon>
    </lineage>
</organism>
<feature type="region of interest" description="Disordered" evidence="1">
    <location>
        <begin position="394"/>
        <end position="419"/>
    </location>
</feature>
<gene>
    <name evidence="2" type="ORF">METBIDRAFT_9248</name>
</gene>
<dbReference type="Pfam" id="PF10846">
    <property type="entry name" value="DUF2722"/>
    <property type="match status" value="1"/>
</dbReference>
<accession>A0A1A0HFX2</accession>
<reference evidence="2 3" key="1">
    <citation type="submission" date="2016-05" db="EMBL/GenBank/DDBJ databases">
        <title>Comparative genomics of biotechnologically important yeasts.</title>
        <authorList>
            <consortium name="DOE Joint Genome Institute"/>
            <person name="Riley R."/>
            <person name="Haridas S."/>
            <person name="Wolfe K.H."/>
            <person name="Lopes M.R."/>
            <person name="Hittinger C.T."/>
            <person name="Goker M."/>
            <person name="Salamov A."/>
            <person name="Wisecaver J."/>
            <person name="Long T.M."/>
            <person name="Aerts A.L."/>
            <person name="Barry K."/>
            <person name="Choi C."/>
            <person name="Clum A."/>
            <person name="Coughlan A.Y."/>
            <person name="Deshpande S."/>
            <person name="Douglass A.P."/>
            <person name="Hanson S.J."/>
            <person name="Klenk H.-P."/>
            <person name="LaButti K."/>
            <person name="Lapidus A."/>
            <person name="Lindquist E."/>
            <person name="Lipzen A."/>
            <person name="Meier-kolthoff J.P."/>
            <person name="Ohm R.A."/>
            <person name="Otillar R.P."/>
            <person name="Pangilinan J."/>
            <person name="Peng Y."/>
            <person name="Rokas A."/>
            <person name="Rosa C.A."/>
            <person name="Scheuner C."/>
            <person name="Sibirny A.A."/>
            <person name="Slot J.C."/>
            <person name="Stielow J.B."/>
            <person name="Sun H."/>
            <person name="Kurtzman C.P."/>
            <person name="Blackwell M."/>
            <person name="Grigoriev I.V."/>
            <person name="Jeffries T.W."/>
        </authorList>
    </citation>
    <scope>NUCLEOTIDE SEQUENCE [LARGE SCALE GENOMIC DNA]</scope>
    <source>
        <strain evidence="2 3">NRRL YB-4993</strain>
    </source>
</reference>
<dbReference type="InterPro" id="IPR021216">
    <property type="entry name" value="DUF2722"/>
</dbReference>
<sequence length="419" mass="46147">MKVCSLIETIPDAEDPLPLMSKHTSEPPYRQPESRDTSARNDAICPSAETSCHDTSKGPPTGINNTYTSKYGHRSSHNSQVVPESVSTSLLGPGVKGFAMSPSMFEEALRLRAEQERTEQERLKLEVISKTKSLIQFAIENNVPSESLSIVSMHNQSNRANQSLPTQALGQVSNSNNSAGINDSSGALYLRSPYLTASPLQSSREYENSNNASSVDPMNFRFGGAQSRYQLSSHNINNKRPRSPAKIGAMAVASLANPLTPFRPATRTIPLHQRHYSMPTEITVSDHKSGNHLHAQLKNQNISDSTNRLKSPEGVKSSARVRPIPAQNIQAGKGPNVLQDDMTQHQQVIQFHHWISENPGKRPAEKSEHKRSNSMSLQSLAAIHKRHRSTDISMDLSRVGSMPNVQRDASFCTSSERTK</sequence>
<evidence type="ECO:0000313" key="3">
    <source>
        <dbReference type="Proteomes" id="UP000092555"/>
    </source>
</evidence>